<evidence type="ECO:0000313" key="1">
    <source>
        <dbReference type="EMBL" id="MBB3730689.1"/>
    </source>
</evidence>
<dbReference type="Proteomes" id="UP000579945">
    <property type="component" value="Unassembled WGS sequence"/>
</dbReference>
<dbReference type="EMBL" id="JACIBV010000001">
    <property type="protein sequence ID" value="MBB3730689.1"/>
    <property type="molecule type" value="Genomic_DNA"/>
</dbReference>
<dbReference type="AlphaFoldDB" id="A0A7W5YTH3"/>
<evidence type="ECO:0000313" key="2">
    <source>
        <dbReference type="Proteomes" id="UP000579945"/>
    </source>
</evidence>
<protein>
    <submittedName>
        <fullName evidence="1">Uncharacterized protein</fullName>
    </submittedName>
</protein>
<reference evidence="1 2" key="1">
    <citation type="submission" date="2020-08" db="EMBL/GenBank/DDBJ databases">
        <title>Sequencing the genomes of 1000 actinobacteria strains.</title>
        <authorList>
            <person name="Klenk H.-P."/>
        </authorList>
    </citation>
    <scope>NUCLEOTIDE SEQUENCE [LARGE SCALE GENOMIC DNA]</scope>
    <source>
        <strain evidence="1 2">DSM 44320</strain>
    </source>
</reference>
<gene>
    <name evidence="1" type="ORF">FHR33_006549</name>
</gene>
<keyword evidence="2" id="KW-1185">Reference proteome</keyword>
<sequence length="39" mass="4819">MHIRYGKRWSRPPWSPVAVRPSRELQQDFGRRRHVARFT</sequence>
<proteinExistence type="predicted"/>
<comment type="caution">
    <text evidence="1">The sequence shown here is derived from an EMBL/GenBank/DDBJ whole genome shotgun (WGS) entry which is preliminary data.</text>
</comment>
<organism evidence="1 2">
    <name type="scientific">Nonomuraea dietziae</name>
    <dbReference type="NCBI Taxonomy" id="65515"/>
    <lineage>
        <taxon>Bacteria</taxon>
        <taxon>Bacillati</taxon>
        <taxon>Actinomycetota</taxon>
        <taxon>Actinomycetes</taxon>
        <taxon>Streptosporangiales</taxon>
        <taxon>Streptosporangiaceae</taxon>
        <taxon>Nonomuraea</taxon>
    </lineage>
</organism>
<accession>A0A7W5YTH3</accession>
<name>A0A7W5YTH3_9ACTN</name>